<accession>A0A538TMG2</accession>
<keyword evidence="3" id="KW-0175">Coiled coil</keyword>
<reference evidence="5 6" key="1">
    <citation type="journal article" date="2019" name="Nat. Microbiol.">
        <title>Mediterranean grassland soil C-N compound turnover is dependent on rainfall and depth, and is mediated by genomically divergent microorganisms.</title>
        <authorList>
            <person name="Diamond S."/>
            <person name="Andeer P.F."/>
            <person name="Li Z."/>
            <person name="Crits-Christoph A."/>
            <person name="Burstein D."/>
            <person name="Anantharaman K."/>
            <person name="Lane K.R."/>
            <person name="Thomas B.C."/>
            <person name="Pan C."/>
            <person name="Northen T.R."/>
            <person name="Banfield J.F."/>
        </authorList>
    </citation>
    <scope>NUCLEOTIDE SEQUENCE [LARGE SCALE GENOMIC DNA]</scope>
    <source>
        <strain evidence="5">WS_9</strain>
    </source>
</reference>
<feature type="domain" description="PDZ" evidence="4">
    <location>
        <begin position="281"/>
        <end position="358"/>
    </location>
</feature>
<dbReference type="EMBL" id="VBOZ01000017">
    <property type="protein sequence ID" value="TMQ64809.1"/>
    <property type="molecule type" value="Genomic_DNA"/>
</dbReference>
<proteinExistence type="predicted"/>
<evidence type="ECO:0000256" key="2">
    <source>
        <dbReference type="ARBA" id="ARBA00022801"/>
    </source>
</evidence>
<dbReference type="GO" id="GO:0006508">
    <property type="term" value="P:proteolysis"/>
    <property type="evidence" value="ECO:0007669"/>
    <property type="project" value="UniProtKB-KW"/>
</dbReference>
<feature type="coiled-coil region" evidence="3">
    <location>
        <begin position="386"/>
        <end position="413"/>
    </location>
</feature>
<dbReference type="InterPro" id="IPR009003">
    <property type="entry name" value="Peptidase_S1_PA"/>
</dbReference>
<dbReference type="PANTHER" id="PTHR43343:SF3">
    <property type="entry name" value="PROTEASE DO-LIKE 8, CHLOROPLASTIC"/>
    <property type="match status" value="1"/>
</dbReference>
<protein>
    <submittedName>
        <fullName evidence="5">PDZ domain-containing protein</fullName>
    </submittedName>
</protein>
<dbReference type="InterPro" id="IPR036034">
    <property type="entry name" value="PDZ_sf"/>
</dbReference>
<dbReference type="PRINTS" id="PR00834">
    <property type="entry name" value="PROTEASES2C"/>
</dbReference>
<dbReference type="SMART" id="SM00228">
    <property type="entry name" value="PDZ"/>
    <property type="match status" value="1"/>
</dbReference>
<dbReference type="Proteomes" id="UP000317691">
    <property type="component" value="Unassembled WGS sequence"/>
</dbReference>
<dbReference type="PROSITE" id="PS50106">
    <property type="entry name" value="PDZ"/>
    <property type="match status" value="1"/>
</dbReference>
<dbReference type="SUPFAM" id="SSF50494">
    <property type="entry name" value="Trypsin-like serine proteases"/>
    <property type="match status" value="1"/>
</dbReference>
<dbReference type="Gene3D" id="2.40.10.120">
    <property type="match status" value="1"/>
</dbReference>
<dbReference type="Pfam" id="PF13365">
    <property type="entry name" value="Trypsin_2"/>
    <property type="match status" value="1"/>
</dbReference>
<evidence type="ECO:0000259" key="4">
    <source>
        <dbReference type="PROSITE" id="PS50106"/>
    </source>
</evidence>
<evidence type="ECO:0000313" key="5">
    <source>
        <dbReference type="EMBL" id="TMQ64809.1"/>
    </source>
</evidence>
<sequence length="416" mass="43464">MTCTSPSRGVPPAVRAGAERRLRMTAFLAGAFALLFAATLFAPGVRAAPRPLRSDDGSLLGVVDSVHTSILTVVGYPPSEASPRPGAKRRRLIGTAIALSDRSILTSASIAIPGGSVRVLLKGGIERPAVLLGIDRASNIALFQVEGATLRPLAPAPPQSLAIGAWVAVISNVAVTRPQAALGQIVGRGERMDYARSGEILEIDAPSYPGSTGGAVLNEEGDWVAVVVGRAVPSPSDEASRVGLNRGDDPVPDPSSVLIALPVDQVAWMTKELETYGSVRRGYLGVQLRRATGAASDSLGVLIAGVVPGSPADSAGIRAGDRVLAIEGEEAHTADALTTKVRAIRPGDQIELTVLRGTEIFPLHVIVGAAFVQPPVGPRPTVSPDVGRMKQEIQRLEQEKQRLEEQIRGLEGAPQR</sequence>
<dbReference type="GO" id="GO:0004252">
    <property type="term" value="F:serine-type endopeptidase activity"/>
    <property type="evidence" value="ECO:0007669"/>
    <property type="project" value="InterPro"/>
</dbReference>
<dbReference type="InterPro" id="IPR001940">
    <property type="entry name" value="Peptidase_S1C"/>
</dbReference>
<keyword evidence="2" id="KW-0378">Hydrolase</keyword>
<evidence type="ECO:0000256" key="3">
    <source>
        <dbReference type="SAM" id="Coils"/>
    </source>
</evidence>
<comment type="caution">
    <text evidence="5">The sequence shown here is derived from an EMBL/GenBank/DDBJ whole genome shotgun (WGS) entry which is preliminary data.</text>
</comment>
<evidence type="ECO:0000313" key="6">
    <source>
        <dbReference type="Proteomes" id="UP000317691"/>
    </source>
</evidence>
<dbReference type="Gene3D" id="2.30.42.10">
    <property type="match status" value="1"/>
</dbReference>
<dbReference type="AlphaFoldDB" id="A0A538TMG2"/>
<name>A0A538TMG2_UNCEI</name>
<dbReference type="PANTHER" id="PTHR43343">
    <property type="entry name" value="PEPTIDASE S12"/>
    <property type="match status" value="1"/>
</dbReference>
<dbReference type="InterPro" id="IPR001478">
    <property type="entry name" value="PDZ"/>
</dbReference>
<dbReference type="SUPFAM" id="SSF50156">
    <property type="entry name" value="PDZ domain-like"/>
    <property type="match status" value="1"/>
</dbReference>
<evidence type="ECO:0000256" key="1">
    <source>
        <dbReference type="ARBA" id="ARBA00022670"/>
    </source>
</evidence>
<dbReference type="Pfam" id="PF13180">
    <property type="entry name" value="PDZ_2"/>
    <property type="match status" value="1"/>
</dbReference>
<organism evidence="5 6">
    <name type="scientific">Eiseniibacteriota bacterium</name>
    <dbReference type="NCBI Taxonomy" id="2212470"/>
    <lineage>
        <taxon>Bacteria</taxon>
        <taxon>Candidatus Eiseniibacteriota</taxon>
    </lineage>
</organism>
<keyword evidence="1" id="KW-0645">Protease</keyword>
<gene>
    <name evidence="5" type="ORF">E6K79_07165</name>
</gene>
<dbReference type="InterPro" id="IPR051201">
    <property type="entry name" value="Chloro_Bact_Ser_Proteases"/>
</dbReference>